<name>A0A2P2K9V0_RHIMU</name>
<proteinExistence type="predicted"/>
<protein>
    <submittedName>
        <fullName evidence="1">Uncharacterized protein</fullName>
    </submittedName>
</protein>
<reference evidence="1" key="1">
    <citation type="submission" date="2018-02" db="EMBL/GenBank/DDBJ databases">
        <title>Rhizophora mucronata_Transcriptome.</title>
        <authorList>
            <person name="Meera S.P."/>
            <person name="Sreeshan A."/>
            <person name="Augustine A."/>
        </authorList>
    </citation>
    <scope>NUCLEOTIDE SEQUENCE</scope>
    <source>
        <tissue evidence="1">Leaf</tissue>
    </source>
</reference>
<evidence type="ECO:0000313" key="1">
    <source>
        <dbReference type="EMBL" id="MBX02494.1"/>
    </source>
</evidence>
<organism evidence="1">
    <name type="scientific">Rhizophora mucronata</name>
    <name type="common">Asiatic mangrove</name>
    <dbReference type="NCBI Taxonomy" id="61149"/>
    <lineage>
        <taxon>Eukaryota</taxon>
        <taxon>Viridiplantae</taxon>
        <taxon>Streptophyta</taxon>
        <taxon>Embryophyta</taxon>
        <taxon>Tracheophyta</taxon>
        <taxon>Spermatophyta</taxon>
        <taxon>Magnoliopsida</taxon>
        <taxon>eudicotyledons</taxon>
        <taxon>Gunneridae</taxon>
        <taxon>Pentapetalae</taxon>
        <taxon>rosids</taxon>
        <taxon>fabids</taxon>
        <taxon>Malpighiales</taxon>
        <taxon>Rhizophoraceae</taxon>
        <taxon>Rhizophora</taxon>
    </lineage>
</organism>
<sequence>MWNNTCGNLIISNDFMRINKSRTLDHVIVYSEFLIKYFFFFPLRNELALQVTERSKT</sequence>
<accession>A0A2P2K9V0</accession>
<dbReference type="EMBL" id="GGEC01022010">
    <property type="protein sequence ID" value="MBX02494.1"/>
    <property type="molecule type" value="Transcribed_RNA"/>
</dbReference>
<dbReference type="AlphaFoldDB" id="A0A2P2K9V0"/>